<dbReference type="InterPro" id="IPR015943">
    <property type="entry name" value="WD40/YVTN_repeat-like_dom_sf"/>
</dbReference>
<keyword evidence="3" id="KW-1185">Reference proteome</keyword>
<gene>
    <name evidence="2" type="ORF">GOODEAATRI_026535</name>
</gene>
<reference evidence="2 3" key="1">
    <citation type="submission" date="2021-06" db="EMBL/GenBank/DDBJ databases">
        <authorList>
            <person name="Palmer J.M."/>
        </authorList>
    </citation>
    <scope>NUCLEOTIDE SEQUENCE [LARGE SCALE GENOMIC DNA]</scope>
    <source>
        <strain evidence="2 3">GA_2019</strain>
        <tissue evidence="2">Muscle</tissue>
    </source>
</reference>
<evidence type="ECO:0000313" key="2">
    <source>
        <dbReference type="EMBL" id="MEQ2182848.1"/>
    </source>
</evidence>
<name>A0ABV0PHF0_9TELE</name>
<feature type="domain" description="RSE1/DDB1/CPSF1 C-terminal" evidence="1">
    <location>
        <begin position="44"/>
        <end position="84"/>
    </location>
</feature>
<evidence type="ECO:0000259" key="1">
    <source>
        <dbReference type="Pfam" id="PF03178"/>
    </source>
</evidence>
<proteinExistence type="predicted"/>
<accession>A0ABV0PHF0</accession>
<comment type="caution">
    <text evidence="2">The sequence shown here is derived from an EMBL/GenBank/DDBJ whole genome shotgun (WGS) entry which is preliminary data.</text>
</comment>
<dbReference type="Gene3D" id="2.130.10.10">
    <property type="entry name" value="YVTN repeat-like/Quinoprotein amine dehydrogenase"/>
    <property type="match status" value="1"/>
</dbReference>
<evidence type="ECO:0000313" key="3">
    <source>
        <dbReference type="Proteomes" id="UP001476798"/>
    </source>
</evidence>
<dbReference type="EMBL" id="JAHRIO010073268">
    <property type="protein sequence ID" value="MEQ2182848.1"/>
    <property type="molecule type" value="Genomic_DNA"/>
</dbReference>
<sequence length="107" mass="11903">MQKCCKPLVLLQEMVEAAGEDERELAAEMAAAFLNENLPEAIFVEDVPLAIAPFQGRILVGVGKLLRIYDLGKKKLLRKCENKDLPHAVHQFYAVIYCSSDSVVQTV</sequence>
<dbReference type="Pfam" id="PF03178">
    <property type="entry name" value="CPSF_A"/>
    <property type="match status" value="1"/>
</dbReference>
<organism evidence="2 3">
    <name type="scientific">Goodea atripinnis</name>
    <dbReference type="NCBI Taxonomy" id="208336"/>
    <lineage>
        <taxon>Eukaryota</taxon>
        <taxon>Metazoa</taxon>
        <taxon>Chordata</taxon>
        <taxon>Craniata</taxon>
        <taxon>Vertebrata</taxon>
        <taxon>Euteleostomi</taxon>
        <taxon>Actinopterygii</taxon>
        <taxon>Neopterygii</taxon>
        <taxon>Teleostei</taxon>
        <taxon>Neoteleostei</taxon>
        <taxon>Acanthomorphata</taxon>
        <taxon>Ovalentaria</taxon>
        <taxon>Atherinomorphae</taxon>
        <taxon>Cyprinodontiformes</taxon>
        <taxon>Goodeidae</taxon>
        <taxon>Goodea</taxon>
    </lineage>
</organism>
<protein>
    <recommendedName>
        <fullName evidence="1">RSE1/DDB1/CPSF1 C-terminal domain-containing protein</fullName>
    </recommendedName>
</protein>
<dbReference type="Proteomes" id="UP001476798">
    <property type="component" value="Unassembled WGS sequence"/>
</dbReference>
<dbReference type="InterPro" id="IPR004871">
    <property type="entry name" value="RSE1/DDB1/CPSF1_C"/>
</dbReference>